<gene>
    <name evidence="3" type="ORF">BGZ80_009302</name>
</gene>
<evidence type="ECO:0000256" key="2">
    <source>
        <dbReference type="SAM" id="MobiDB-lite"/>
    </source>
</evidence>
<reference evidence="3" key="1">
    <citation type="journal article" date="2020" name="Fungal Divers.">
        <title>Resolving the Mortierellaceae phylogeny through synthesis of multi-gene phylogenetics and phylogenomics.</title>
        <authorList>
            <person name="Vandepol N."/>
            <person name="Liber J."/>
            <person name="Desiro A."/>
            <person name="Na H."/>
            <person name="Kennedy M."/>
            <person name="Barry K."/>
            <person name="Grigoriev I.V."/>
            <person name="Miller A.N."/>
            <person name="O'Donnell K."/>
            <person name="Stajich J.E."/>
            <person name="Bonito G."/>
        </authorList>
    </citation>
    <scope>NUCLEOTIDE SEQUENCE</scope>
    <source>
        <strain evidence="3">NRRL 2769</strain>
    </source>
</reference>
<keyword evidence="1" id="KW-0233">DNA recombination</keyword>
<dbReference type="Gene3D" id="1.10.443.10">
    <property type="entry name" value="Intergrase catalytic core"/>
    <property type="match status" value="1"/>
</dbReference>
<sequence length="633" mass="72881">MTPETPDDIEGFHEEENMVSGIRNALDTAPQATKDHRYSKKTRSIYQGHIERGKKYASKFQEMEDAFDKISHATPMMLRAFVSFQCQENNFSHKTAEGIRSAFKQYFQETFGCQGNTWKCDEDGNWSGNPVFDPPFVEYMASLKNRDGRSGVSKQSLPMSYNDMKGLMDYLQKEDTIDQHTEGLCLLFQAFATTGFTLWTRNEELLRLQGKDIERNLLSDKGTPYLTITLTFRKDNQADNSREKNARPLHPDDYLFPCLDSKGRVKIKEPFSHSLIQSLLDTFTNEAGLLAHRNGRFGIHCFRRGGAQYRFMFAEEKWSLKAVKWWGGWPEGERTGTIMRYLLDEFVRYESGFGDMLSPVRNDSKHSLFMGGAGITEPVTQLSLGIALEGQRREIDASISSTKAELRTELQQLHRLVSNVEDSLVRKLQSIIYGLPGILEAGVPQVSHQQGEQEREIQVLAQKEKQTRKQGQKSASDISLAPRIPDISNWREAIRQWDEGDINKGCPMPLKMWTASMRKSDPSKYSARKLIATEFNFLSRSELAMKEVHGGALNLVRDLIRSIREAKRQRKIYREGQEDGEEEEEEEEVEEEEEEEEEELEEDDDDDGDDDDEEKEKEKEEVEVLVRTKRRRV</sequence>
<dbReference type="InterPro" id="IPR016024">
    <property type="entry name" value="ARM-type_fold"/>
</dbReference>
<proteinExistence type="predicted"/>
<feature type="compositionally biased region" description="Acidic residues" evidence="2">
    <location>
        <begin position="578"/>
        <end position="615"/>
    </location>
</feature>
<dbReference type="GO" id="GO:0006310">
    <property type="term" value="P:DNA recombination"/>
    <property type="evidence" value="ECO:0007669"/>
    <property type="project" value="UniProtKB-KW"/>
</dbReference>
<feature type="region of interest" description="Disordered" evidence="2">
    <location>
        <begin position="572"/>
        <end position="633"/>
    </location>
</feature>
<dbReference type="SUPFAM" id="SSF56349">
    <property type="entry name" value="DNA breaking-rejoining enzymes"/>
    <property type="match status" value="1"/>
</dbReference>
<dbReference type="SUPFAM" id="SSF48371">
    <property type="entry name" value="ARM repeat"/>
    <property type="match status" value="1"/>
</dbReference>
<comment type="caution">
    <text evidence="3">The sequence shown here is derived from an EMBL/GenBank/DDBJ whole genome shotgun (WGS) entry which is preliminary data.</text>
</comment>
<feature type="compositionally biased region" description="Basic and acidic residues" evidence="2">
    <location>
        <begin position="616"/>
        <end position="626"/>
    </location>
</feature>
<evidence type="ECO:0000313" key="4">
    <source>
        <dbReference type="Proteomes" id="UP000703661"/>
    </source>
</evidence>
<dbReference type="EMBL" id="JAAAID010000543">
    <property type="protein sequence ID" value="KAG0016320.1"/>
    <property type="molecule type" value="Genomic_DNA"/>
</dbReference>
<dbReference type="GO" id="GO:0003677">
    <property type="term" value="F:DNA binding"/>
    <property type="evidence" value="ECO:0007669"/>
    <property type="project" value="InterPro"/>
</dbReference>
<dbReference type="Proteomes" id="UP000703661">
    <property type="component" value="Unassembled WGS sequence"/>
</dbReference>
<dbReference type="GO" id="GO:0015074">
    <property type="term" value="P:DNA integration"/>
    <property type="evidence" value="ECO:0007669"/>
    <property type="project" value="InterPro"/>
</dbReference>
<name>A0A9P6T172_9FUNG</name>
<dbReference type="InterPro" id="IPR013762">
    <property type="entry name" value="Integrase-like_cat_sf"/>
</dbReference>
<dbReference type="AlphaFoldDB" id="A0A9P6T172"/>
<keyword evidence="4" id="KW-1185">Reference proteome</keyword>
<accession>A0A9P6T172</accession>
<evidence type="ECO:0000256" key="1">
    <source>
        <dbReference type="ARBA" id="ARBA00023172"/>
    </source>
</evidence>
<protein>
    <submittedName>
        <fullName evidence="3">Uncharacterized protein</fullName>
    </submittedName>
</protein>
<dbReference type="InterPro" id="IPR011010">
    <property type="entry name" value="DNA_brk_join_enz"/>
</dbReference>
<organism evidence="3 4">
    <name type="scientific">Entomortierella chlamydospora</name>
    <dbReference type="NCBI Taxonomy" id="101097"/>
    <lineage>
        <taxon>Eukaryota</taxon>
        <taxon>Fungi</taxon>
        <taxon>Fungi incertae sedis</taxon>
        <taxon>Mucoromycota</taxon>
        <taxon>Mortierellomycotina</taxon>
        <taxon>Mortierellomycetes</taxon>
        <taxon>Mortierellales</taxon>
        <taxon>Mortierellaceae</taxon>
        <taxon>Entomortierella</taxon>
    </lineage>
</organism>
<evidence type="ECO:0000313" key="3">
    <source>
        <dbReference type="EMBL" id="KAG0016320.1"/>
    </source>
</evidence>